<dbReference type="eggNOG" id="COG0842">
    <property type="taxonomic scope" value="Bacteria"/>
</dbReference>
<dbReference type="SUPFAM" id="SSF52540">
    <property type="entry name" value="P-loop containing nucleoside triphosphate hydrolases"/>
    <property type="match status" value="1"/>
</dbReference>
<dbReference type="Proteomes" id="UP000034681">
    <property type="component" value="Unassembled WGS sequence"/>
</dbReference>
<feature type="transmembrane region" description="Helical" evidence="9">
    <location>
        <begin position="712"/>
        <end position="730"/>
    </location>
</feature>
<keyword evidence="6 9" id="KW-1133">Transmembrane helix</keyword>
<dbReference type="SMART" id="SM00240">
    <property type="entry name" value="FHA"/>
    <property type="match status" value="2"/>
</dbReference>
<evidence type="ECO:0000259" key="10">
    <source>
        <dbReference type="PROSITE" id="PS50006"/>
    </source>
</evidence>
<keyword evidence="5" id="KW-0067">ATP-binding</keyword>
<feature type="transmembrane region" description="Helical" evidence="9">
    <location>
        <begin position="557"/>
        <end position="577"/>
    </location>
</feature>
<evidence type="ECO:0000256" key="9">
    <source>
        <dbReference type="SAM" id="Phobius"/>
    </source>
</evidence>
<evidence type="ECO:0000313" key="13">
    <source>
        <dbReference type="Proteomes" id="UP000034681"/>
    </source>
</evidence>
<gene>
    <name evidence="12" type="ORF">PROH_21255</name>
</gene>
<dbReference type="AlphaFoldDB" id="A0A0M2PPL3"/>
<dbReference type="InterPro" id="IPR000253">
    <property type="entry name" value="FHA_dom"/>
</dbReference>
<evidence type="ECO:0000256" key="1">
    <source>
        <dbReference type="ARBA" id="ARBA00004141"/>
    </source>
</evidence>
<evidence type="ECO:0000256" key="6">
    <source>
        <dbReference type="ARBA" id="ARBA00022989"/>
    </source>
</evidence>
<feature type="domain" description="FHA" evidence="10">
    <location>
        <begin position="34"/>
        <end position="91"/>
    </location>
</feature>
<dbReference type="GO" id="GO:0016020">
    <property type="term" value="C:membrane"/>
    <property type="evidence" value="ECO:0007669"/>
    <property type="project" value="UniProtKB-SubCell"/>
</dbReference>
<keyword evidence="13" id="KW-1185">Reference proteome</keyword>
<keyword evidence="3 9" id="KW-0812">Transmembrane</keyword>
<feature type="transmembrane region" description="Helical" evidence="9">
    <location>
        <begin position="788"/>
        <end position="812"/>
    </location>
</feature>
<evidence type="ECO:0000256" key="4">
    <source>
        <dbReference type="ARBA" id="ARBA00022741"/>
    </source>
</evidence>
<keyword evidence="2" id="KW-0813">Transport</keyword>
<dbReference type="InterPro" id="IPR003439">
    <property type="entry name" value="ABC_transporter-like_ATP-bd"/>
</dbReference>
<comment type="caution">
    <text evidence="12">The sequence shown here is derived from an EMBL/GenBank/DDBJ whole genome shotgun (WGS) entry which is preliminary data.</text>
</comment>
<dbReference type="GO" id="GO:0016887">
    <property type="term" value="F:ATP hydrolysis activity"/>
    <property type="evidence" value="ECO:0007669"/>
    <property type="project" value="InterPro"/>
</dbReference>
<dbReference type="eggNOG" id="COG1131">
    <property type="taxonomic scope" value="Bacteria"/>
</dbReference>
<dbReference type="GO" id="GO:0140359">
    <property type="term" value="F:ABC-type transporter activity"/>
    <property type="evidence" value="ECO:0007669"/>
    <property type="project" value="InterPro"/>
</dbReference>
<dbReference type="InterPro" id="IPR050352">
    <property type="entry name" value="ABCG_transporters"/>
</dbReference>
<dbReference type="InterPro" id="IPR013525">
    <property type="entry name" value="ABC2_TM"/>
</dbReference>
<reference evidence="12" key="1">
    <citation type="submission" date="2012-04" db="EMBL/GenBank/DDBJ databases">
        <authorList>
            <person name="Borisov I.G."/>
            <person name="Ivanikova N.V."/>
            <person name="Pinevich A.V."/>
        </authorList>
    </citation>
    <scope>NUCLEOTIDE SEQUENCE</scope>
    <source>
        <strain evidence="12">CALU 1027</strain>
    </source>
</reference>
<feature type="transmembrane region" description="Helical" evidence="9">
    <location>
        <begin position="641"/>
        <end position="665"/>
    </location>
</feature>
<dbReference type="PROSITE" id="PS00211">
    <property type="entry name" value="ABC_TRANSPORTER_1"/>
    <property type="match status" value="1"/>
</dbReference>
<dbReference type="RefSeq" id="WP_017712958.1">
    <property type="nucleotide sequence ID" value="NZ_KB235938.1"/>
</dbReference>
<organism evidence="12 13">
    <name type="scientific">Prochlorothrix hollandica PCC 9006 = CALU 1027</name>
    <dbReference type="NCBI Taxonomy" id="317619"/>
    <lineage>
        <taxon>Bacteria</taxon>
        <taxon>Bacillati</taxon>
        <taxon>Cyanobacteriota</taxon>
        <taxon>Cyanophyceae</taxon>
        <taxon>Prochlorotrichales</taxon>
        <taxon>Prochlorotrichaceae</taxon>
        <taxon>Prochlorothrix</taxon>
    </lineage>
</organism>
<feature type="region of interest" description="Disordered" evidence="8">
    <location>
        <begin position="512"/>
        <end position="534"/>
    </location>
</feature>
<evidence type="ECO:0000313" key="12">
    <source>
        <dbReference type="EMBL" id="KKI98204.1"/>
    </source>
</evidence>
<dbReference type="PANTHER" id="PTHR48041:SF139">
    <property type="entry name" value="PROTEIN SCARLET"/>
    <property type="match status" value="1"/>
</dbReference>
<protein>
    <submittedName>
        <fullName evidence="12">Maltooligosyl trehalose synthase</fullName>
    </submittedName>
</protein>
<feature type="transmembrane region" description="Helical" evidence="9">
    <location>
        <begin position="597"/>
        <end position="621"/>
    </location>
</feature>
<dbReference type="eggNOG" id="COG1716">
    <property type="taxonomic scope" value="Bacteria"/>
</dbReference>
<dbReference type="OrthoDB" id="151099at2"/>
<dbReference type="Pfam" id="PF00498">
    <property type="entry name" value="FHA"/>
    <property type="match status" value="2"/>
</dbReference>
<dbReference type="InterPro" id="IPR008984">
    <property type="entry name" value="SMAD_FHA_dom_sf"/>
</dbReference>
<comment type="subcellular location">
    <subcellularLocation>
        <location evidence="1">Membrane</location>
        <topology evidence="1">Multi-pass membrane protein</topology>
    </subcellularLocation>
</comment>
<proteinExistence type="predicted"/>
<dbReference type="InterPro" id="IPR027417">
    <property type="entry name" value="P-loop_NTPase"/>
</dbReference>
<evidence type="ECO:0000256" key="2">
    <source>
        <dbReference type="ARBA" id="ARBA00022448"/>
    </source>
</evidence>
<evidence type="ECO:0000259" key="11">
    <source>
        <dbReference type="PROSITE" id="PS50893"/>
    </source>
</evidence>
<feature type="transmembrane region" description="Helical" evidence="9">
    <location>
        <begin position="677"/>
        <end position="700"/>
    </location>
</feature>
<dbReference type="PANTHER" id="PTHR48041">
    <property type="entry name" value="ABC TRANSPORTER G FAMILY MEMBER 28"/>
    <property type="match status" value="1"/>
</dbReference>
<dbReference type="Gene3D" id="3.40.50.300">
    <property type="entry name" value="P-loop containing nucleotide triphosphate hydrolases"/>
    <property type="match status" value="1"/>
</dbReference>
<dbReference type="PROSITE" id="PS50006">
    <property type="entry name" value="FHA_DOMAIN"/>
    <property type="match status" value="2"/>
</dbReference>
<name>A0A0M2PPL3_PROHO</name>
<accession>A0A0M2PPL3</accession>
<dbReference type="Pfam" id="PF01061">
    <property type="entry name" value="ABC2_membrane"/>
    <property type="match status" value="1"/>
</dbReference>
<evidence type="ECO:0000256" key="7">
    <source>
        <dbReference type="ARBA" id="ARBA00023136"/>
    </source>
</evidence>
<dbReference type="InterPro" id="IPR003593">
    <property type="entry name" value="AAA+_ATPase"/>
</dbReference>
<keyword evidence="7 9" id="KW-0472">Membrane</keyword>
<evidence type="ECO:0000256" key="5">
    <source>
        <dbReference type="ARBA" id="ARBA00022840"/>
    </source>
</evidence>
<dbReference type="SUPFAM" id="SSF49879">
    <property type="entry name" value="SMAD/FHA domain"/>
    <property type="match status" value="2"/>
</dbReference>
<sequence length="817" mass="90813">MLNQDTKTIVGAVPYLELNNGKATIHFPLIGPKHQLGRNCPWADLQTPEDDWQVLSREHARLVQMGKDYQILDGNGQEPSRNGLFMNHHRIDGSQGQILRHGMTLTIGQNPKNLIRLTYCNPSDSTAGVTPSQRGLSLKNVKEWPVLLGRSPGSEYNSLELPAPTVSRIHARVERVGADRYQIRDNSSANGTFVNGQPISGAVVLEDNAVITIGPFQLVYRYHQLELRDRGNQIRLDAHQIVREVSIKGDKKRILNQVSLPIEPGQLVALVGGSGAGKSTLMKTLLGIEPLRAGAVYLNGMDLRQNFHLYRTQIGYVPQDDIVHYQLRVDEVLHSACKLRLPPDTDFNQVITQTLKQVQLSHVRNTFIKDLSGGQRKRVSIAVELLADPKLFFLDEPTSGLDPGLDKQMMILLRELADQGRTVVLVTHATANITSCDRIAFMGRGGYLCYYGPPLGAMDFFEMPSNDLQYFSDVYIKLDQEQVINGQRRGVPAIVQDWCQRFKTSPQHRQYIGQTLSGGNQDPDPTPPSRPPTRLSPLRQWLYLSQRYGILVNRDRFSLILSLLTAPLTLIILKLALGDETPFKVIDPLEPSQGPLALRVLFIFTCLSIWIGLSSSVQAIIKEVTIYNRERLVNLGILPYLASKLGIHGGIALVQTLLITVTALITFDPPEPELIPWWLGLATTTFLTLMANISLGLMISSWVKNEDQGNSILPPIMLFQIILSGVLFQLNGLGDLLSFMTMSRWSNNAYAAIVNINAMVPPPVTLPDGSVVPAVFEPSSLYDPTWENLGLCWAMLGLQTLLYLGFSVWGLAKKDVV</sequence>
<dbReference type="STRING" id="317619.GCA_000332315_02627"/>
<dbReference type="SMART" id="SM00382">
    <property type="entry name" value="AAA"/>
    <property type="match status" value="1"/>
</dbReference>
<dbReference type="CDD" id="cd00060">
    <property type="entry name" value="FHA"/>
    <property type="match status" value="2"/>
</dbReference>
<dbReference type="InterPro" id="IPR017871">
    <property type="entry name" value="ABC_transporter-like_CS"/>
</dbReference>
<dbReference type="Pfam" id="PF00005">
    <property type="entry name" value="ABC_tran"/>
    <property type="match status" value="1"/>
</dbReference>
<feature type="domain" description="ABC transporter" evidence="11">
    <location>
        <begin position="236"/>
        <end position="470"/>
    </location>
</feature>
<dbReference type="PROSITE" id="PS50893">
    <property type="entry name" value="ABC_TRANSPORTER_2"/>
    <property type="match status" value="1"/>
</dbReference>
<evidence type="ECO:0000256" key="3">
    <source>
        <dbReference type="ARBA" id="ARBA00022692"/>
    </source>
</evidence>
<feature type="domain" description="FHA" evidence="10">
    <location>
        <begin position="146"/>
        <end position="199"/>
    </location>
</feature>
<dbReference type="GO" id="GO:0005524">
    <property type="term" value="F:ATP binding"/>
    <property type="evidence" value="ECO:0007669"/>
    <property type="project" value="UniProtKB-KW"/>
</dbReference>
<dbReference type="EMBL" id="AJTX02000010">
    <property type="protein sequence ID" value="KKI98204.1"/>
    <property type="molecule type" value="Genomic_DNA"/>
</dbReference>
<keyword evidence="4" id="KW-0547">Nucleotide-binding</keyword>
<evidence type="ECO:0000256" key="8">
    <source>
        <dbReference type="SAM" id="MobiDB-lite"/>
    </source>
</evidence>
<dbReference type="Gene3D" id="2.60.200.20">
    <property type="match status" value="2"/>
</dbReference>